<dbReference type="EMBL" id="GGEC01035598">
    <property type="protein sequence ID" value="MBX16082.1"/>
    <property type="molecule type" value="Transcribed_RNA"/>
</dbReference>
<proteinExistence type="predicted"/>
<dbReference type="AlphaFoldDB" id="A0A2P2LDN6"/>
<reference evidence="1" key="1">
    <citation type="submission" date="2018-02" db="EMBL/GenBank/DDBJ databases">
        <title>Rhizophora mucronata_Transcriptome.</title>
        <authorList>
            <person name="Meera S.P."/>
            <person name="Sreeshan A."/>
            <person name="Augustine A."/>
        </authorList>
    </citation>
    <scope>NUCLEOTIDE SEQUENCE</scope>
    <source>
        <tissue evidence="1">Leaf</tissue>
    </source>
</reference>
<evidence type="ECO:0000313" key="1">
    <source>
        <dbReference type="EMBL" id="MBX16082.1"/>
    </source>
</evidence>
<accession>A0A2P2LDN6</accession>
<sequence>MNDSWFFDKNFNGISDDFFDDAIKLLDFPPEDVELNDGEDWKTQFQGLDPPPSNVLASLSSFFTGESSNRPLKVEKSSTATVSVTCLYGDLYLSKLFGYLCLAL</sequence>
<protein>
    <submittedName>
        <fullName evidence="1">Uncharacterized protein</fullName>
    </submittedName>
</protein>
<organism evidence="1">
    <name type="scientific">Rhizophora mucronata</name>
    <name type="common">Asiatic mangrove</name>
    <dbReference type="NCBI Taxonomy" id="61149"/>
    <lineage>
        <taxon>Eukaryota</taxon>
        <taxon>Viridiplantae</taxon>
        <taxon>Streptophyta</taxon>
        <taxon>Embryophyta</taxon>
        <taxon>Tracheophyta</taxon>
        <taxon>Spermatophyta</taxon>
        <taxon>Magnoliopsida</taxon>
        <taxon>eudicotyledons</taxon>
        <taxon>Gunneridae</taxon>
        <taxon>Pentapetalae</taxon>
        <taxon>rosids</taxon>
        <taxon>fabids</taxon>
        <taxon>Malpighiales</taxon>
        <taxon>Rhizophoraceae</taxon>
        <taxon>Rhizophora</taxon>
    </lineage>
</organism>
<name>A0A2P2LDN6_RHIMU</name>